<dbReference type="EMBL" id="BK014750">
    <property type="protein sequence ID" value="DAD74044.1"/>
    <property type="molecule type" value="Genomic_DNA"/>
</dbReference>
<reference evidence="1" key="1">
    <citation type="journal article" date="2021" name="Proc. Natl. Acad. Sci. U.S.A.">
        <title>A Catalog of Tens of Thousands of Viruses from Human Metagenomes Reveals Hidden Associations with Chronic Diseases.</title>
        <authorList>
            <person name="Tisza M.J."/>
            <person name="Buck C.B."/>
        </authorList>
    </citation>
    <scope>NUCLEOTIDE SEQUENCE</scope>
    <source>
        <strain evidence="1">CtkzC12</strain>
    </source>
</reference>
<accession>A0A8S5LVP1</accession>
<sequence length="45" mass="5164">MKLAEEEGQNTFKAYTCVILTDKTFQPNLYYQSSTADVWSKVNAE</sequence>
<proteinExistence type="predicted"/>
<name>A0A8S5LVP1_9CAUD</name>
<evidence type="ECO:0000313" key="1">
    <source>
        <dbReference type="EMBL" id="DAD74044.1"/>
    </source>
</evidence>
<protein>
    <submittedName>
        <fullName evidence="1">Uncharacterized protein</fullName>
    </submittedName>
</protein>
<organism evidence="1">
    <name type="scientific">Siphoviridae sp. ctkzC12</name>
    <dbReference type="NCBI Taxonomy" id="2826446"/>
    <lineage>
        <taxon>Viruses</taxon>
        <taxon>Duplodnaviria</taxon>
        <taxon>Heunggongvirae</taxon>
        <taxon>Uroviricota</taxon>
        <taxon>Caudoviricetes</taxon>
    </lineage>
</organism>